<dbReference type="AlphaFoldDB" id="A0AAJ4W8M6"/>
<dbReference type="Proteomes" id="UP000226420">
    <property type="component" value="Unassembled WGS sequence"/>
</dbReference>
<dbReference type="EMBL" id="FOLW01000002">
    <property type="protein sequence ID" value="SFC31488.1"/>
    <property type="molecule type" value="Genomic_DNA"/>
</dbReference>
<accession>A0AAJ4W8M6</accession>
<organism evidence="1 2">
    <name type="scientific">Pragia fontium DSM 5563 = ATCC 49100</name>
    <dbReference type="NCBI Taxonomy" id="1122977"/>
    <lineage>
        <taxon>Bacteria</taxon>
        <taxon>Pseudomonadati</taxon>
        <taxon>Pseudomonadota</taxon>
        <taxon>Gammaproteobacteria</taxon>
        <taxon>Enterobacterales</taxon>
        <taxon>Budviciaceae</taxon>
        <taxon>Pragia</taxon>
    </lineage>
</organism>
<protein>
    <submittedName>
        <fullName evidence="1">Uncharacterized protein</fullName>
    </submittedName>
</protein>
<comment type="caution">
    <text evidence="1">The sequence shown here is derived from an EMBL/GenBank/DDBJ whole genome shotgun (WGS) entry which is preliminary data.</text>
</comment>
<sequence>MAKGNTVGKIVNKPAMSLVKASEANPAEVSLKSELEKINPLEIIGGILASFGDSPDIADIKANAVKLL</sequence>
<reference evidence="1 2" key="1">
    <citation type="submission" date="2016-10" db="EMBL/GenBank/DDBJ databases">
        <authorList>
            <person name="Varghese N."/>
            <person name="Submissions S."/>
        </authorList>
    </citation>
    <scope>NUCLEOTIDE SEQUENCE [LARGE SCALE GENOMIC DNA]</scope>
    <source>
        <strain evidence="1 2">DSM 5563</strain>
    </source>
</reference>
<evidence type="ECO:0000313" key="2">
    <source>
        <dbReference type="Proteomes" id="UP000226420"/>
    </source>
</evidence>
<gene>
    <name evidence="1" type="ORF">SAMN02745723_10244</name>
</gene>
<evidence type="ECO:0000313" key="1">
    <source>
        <dbReference type="EMBL" id="SFC31488.1"/>
    </source>
</evidence>
<name>A0AAJ4W8M6_9GAMM</name>
<proteinExistence type="predicted"/>
<dbReference type="RefSeq" id="WP_074820685.1">
    <property type="nucleotide sequence ID" value="NZ_FOLW01000002.1"/>
</dbReference>